<keyword evidence="2" id="KW-1185">Reference proteome</keyword>
<dbReference type="Proteomes" id="UP000441772">
    <property type="component" value="Unassembled WGS sequence"/>
</dbReference>
<evidence type="ECO:0000313" key="1">
    <source>
        <dbReference type="EMBL" id="KAB7790731.1"/>
    </source>
</evidence>
<dbReference type="AlphaFoldDB" id="A0A6I1GW90"/>
<name>A0A6I1GW90_9BIFI</name>
<sequence length="218" mass="23646">MNSSDRAQWRVIIGADASGRQGGKADGADTVGGNARVVTFTARQIDRTMLTLHDIAKTSGPPWMSYEETGAFDDPAAALSLVRPRIGKAVDSDEHDGLVLLADALDEAVRRHASLRFDFGADPLVVYPLPIHPTGDRNVLVISTDDVDVILDTPGALWNLTHTLIRRYDMAVIRDRMDAGFRSTVSGEMLRARMELLAATIMNYGLWCVVNGGTPLTA</sequence>
<evidence type="ECO:0000313" key="2">
    <source>
        <dbReference type="Proteomes" id="UP000441772"/>
    </source>
</evidence>
<accession>A0A6I1GW90</accession>
<organism evidence="1 2">
    <name type="scientific">Bifidobacterium leontopitheci</name>
    <dbReference type="NCBI Taxonomy" id="2650774"/>
    <lineage>
        <taxon>Bacteria</taxon>
        <taxon>Bacillati</taxon>
        <taxon>Actinomycetota</taxon>
        <taxon>Actinomycetes</taxon>
        <taxon>Bifidobacteriales</taxon>
        <taxon>Bifidobacteriaceae</taxon>
        <taxon>Bifidobacterium</taxon>
    </lineage>
</organism>
<dbReference type="RefSeq" id="WP_152234185.1">
    <property type="nucleotide sequence ID" value="NZ_JBHSKZ010000027.1"/>
</dbReference>
<proteinExistence type="predicted"/>
<comment type="caution">
    <text evidence="1">The sequence shown here is derived from an EMBL/GenBank/DDBJ whole genome shotgun (WGS) entry which is preliminary data.</text>
</comment>
<gene>
    <name evidence="1" type="ORF">F7D09_0837</name>
</gene>
<protein>
    <submittedName>
        <fullName evidence="1">Uncharacterized protein</fullName>
    </submittedName>
</protein>
<dbReference type="EMBL" id="WBVT01000008">
    <property type="protein sequence ID" value="KAB7790731.1"/>
    <property type="molecule type" value="Genomic_DNA"/>
</dbReference>
<reference evidence="1 2" key="1">
    <citation type="submission" date="2019-09" db="EMBL/GenBank/DDBJ databases">
        <title>Characterization of the phylogenetic diversity of two novel species belonging to the genus Bifidobacterium: Bifidobacterium cebidarum sp. nov. and Bifidobacterium leontopitheci sp. nov.</title>
        <authorList>
            <person name="Lugli G.A."/>
            <person name="Duranti S."/>
            <person name="Milani C."/>
            <person name="Turroni F."/>
            <person name="Ventura M."/>
        </authorList>
    </citation>
    <scope>NUCLEOTIDE SEQUENCE [LARGE SCALE GENOMIC DNA]</scope>
    <source>
        <strain evidence="1 2">LMG 31471</strain>
    </source>
</reference>